<dbReference type="InterPro" id="IPR018642">
    <property type="entry name" value="DUF2066"/>
</dbReference>
<feature type="chain" id="PRO_5020611415" evidence="1">
    <location>
        <begin position="33"/>
        <end position="370"/>
    </location>
</feature>
<comment type="caution">
    <text evidence="2">The sequence shown here is derived from an EMBL/GenBank/DDBJ whole genome shotgun (WGS) entry which is preliminary data.</text>
</comment>
<protein>
    <submittedName>
        <fullName evidence="2">DUF2066 domain-containing protein</fullName>
    </submittedName>
</protein>
<dbReference type="EMBL" id="SWCI01000005">
    <property type="protein sequence ID" value="TKB49032.1"/>
    <property type="molecule type" value="Genomic_DNA"/>
</dbReference>
<proteinExistence type="predicted"/>
<dbReference type="Pfam" id="PF09839">
    <property type="entry name" value="DUF2066"/>
    <property type="match status" value="1"/>
</dbReference>
<name>A0A4U1BDC8_9GAMM</name>
<gene>
    <name evidence="2" type="ORF">FCL40_10355</name>
</gene>
<dbReference type="AlphaFoldDB" id="A0A4U1BDC8"/>
<dbReference type="OrthoDB" id="6195299at2"/>
<accession>A0A4U1BDC8</accession>
<evidence type="ECO:0000313" key="3">
    <source>
        <dbReference type="Proteomes" id="UP000305674"/>
    </source>
</evidence>
<organism evidence="2 3">
    <name type="scientific">Ferrimonas sediminicola</name>
    <dbReference type="NCBI Taxonomy" id="2569538"/>
    <lineage>
        <taxon>Bacteria</taxon>
        <taxon>Pseudomonadati</taxon>
        <taxon>Pseudomonadota</taxon>
        <taxon>Gammaproteobacteria</taxon>
        <taxon>Alteromonadales</taxon>
        <taxon>Ferrimonadaceae</taxon>
        <taxon>Ferrimonas</taxon>
    </lineage>
</organism>
<sequence length="370" mass="41675">MIHSGHHRLSTGILVKRLVFLLSLLSCSSALAVEVDNLYQAQVQVEGRERAERQSKIPDALMQTLVRLSGEADIGQDPRMEGMLSNPTRFVSSFGYGGDPLTLTIQFDGALLVRAMQQRQLPVWGKQRPLTLGWIALEDEQGKRQLMSEQLDAEHMGTWRRQAALRGLPLSLPLMDLEDAMRVGLNDVWGFFVEPVAEASERYQADFFMLARVWPGADGWYYTLSLYPYQPEGQGDRYGFGGVRRSLMQKSGRVDGVEQGLSRIQEELARYYARRYATVASEEESHRQLVFEIQGSMAELVEVERYLKGLSAVSSLQVIALQGRQVSFAVELVGSPEALAQMLALEPRVEQLSSDDEMVTQTRYRWIGNP</sequence>
<keyword evidence="1" id="KW-0732">Signal</keyword>
<evidence type="ECO:0000256" key="1">
    <source>
        <dbReference type="SAM" id="SignalP"/>
    </source>
</evidence>
<dbReference type="Proteomes" id="UP000305674">
    <property type="component" value="Unassembled WGS sequence"/>
</dbReference>
<feature type="signal peptide" evidence="1">
    <location>
        <begin position="1"/>
        <end position="32"/>
    </location>
</feature>
<keyword evidence="3" id="KW-1185">Reference proteome</keyword>
<reference evidence="2 3" key="1">
    <citation type="submission" date="2019-04" db="EMBL/GenBank/DDBJ databases">
        <authorList>
            <person name="Hwang J.C."/>
        </authorList>
    </citation>
    <scope>NUCLEOTIDE SEQUENCE [LARGE SCALE GENOMIC DNA]</scope>
    <source>
        <strain evidence="2 3">IMCC35001</strain>
    </source>
</reference>
<evidence type="ECO:0000313" key="2">
    <source>
        <dbReference type="EMBL" id="TKB49032.1"/>
    </source>
</evidence>